<organism evidence="5 6">
    <name type="scientific">Kineosporia babensis</name>
    <dbReference type="NCBI Taxonomy" id="499548"/>
    <lineage>
        <taxon>Bacteria</taxon>
        <taxon>Bacillati</taxon>
        <taxon>Actinomycetota</taxon>
        <taxon>Actinomycetes</taxon>
        <taxon>Kineosporiales</taxon>
        <taxon>Kineosporiaceae</taxon>
        <taxon>Kineosporia</taxon>
    </lineage>
</organism>
<feature type="domain" description="Glycosyl transferase family 1" evidence="3">
    <location>
        <begin position="189"/>
        <end position="345"/>
    </location>
</feature>
<evidence type="ECO:0000259" key="3">
    <source>
        <dbReference type="Pfam" id="PF00534"/>
    </source>
</evidence>
<keyword evidence="2" id="KW-0808">Transferase</keyword>
<dbReference type="PANTHER" id="PTHR12526:SF627">
    <property type="entry name" value="D-RHAMNOSYLTRANSFERASE WBPZ"/>
    <property type="match status" value="1"/>
</dbReference>
<accession>A0A9X1NF71</accession>
<dbReference type="Gene3D" id="3.40.50.2000">
    <property type="entry name" value="Glycogen Phosphorylase B"/>
    <property type="match status" value="2"/>
</dbReference>
<dbReference type="Pfam" id="PF13439">
    <property type="entry name" value="Glyco_transf_4"/>
    <property type="match status" value="1"/>
</dbReference>
<evidence type="ECO:0000256" key="1">
    <source>
        <dbReference type="ARBA" id="ARBA00022676"/>
    </source>
</evidence>
<dbReference type="RefSeq" id="WP_231443238.1">
    <property type="nucleotide sequence ID" value="NZ_JAJOMB010000009.1"/>
</dbReference>
<evidence type="ECO:0000313" key="6">
    <source>
        <dbReference type="Proteomes" id="UP001138997"/>
    </source>
</evidence>
<comment type="caution">
    <text evidence="5">The sequence shown here is derived from an EMBL/GenBank/DDBJ whole genome shotgun (WGS) entry which is preliminary data.</text>
</comment>
<protein>
    <submittedName>
        <fullName evidence="5">Glycosyltransferase family 4 protein</fullName>
    </submittedName>
</protein>
<proteinExistence type="predicted"/>
<keyword evidence="6" id="KW-1185">Reference proteome</keyword>
<evidence type="ECO:0000313" key="5">
    <source>
        <dbReference type="EMBL" id="MCD5312720.1"/>
    </source>
</evidence>
<dbReference type="SUPFAM" id="SSF53756">
    <property type="entry name" value="UDP-Glycosyltransferase/glycogen phosphorylase"/>
    <property type="match status" value="1"/>
</dbReference>
<evidence type="ECO:0000256" key="2">
    <source>
        <dbReference type="ARBA" id="ARBA00022679"/>
    </source>
</evidence>
<feature type="domain" description="Glycosyltransferase subfamily 4-like N-terminal" evidence="4">
    <location>
        <begin position="17"/>
        <end position="179"/>
    </location>
</feature>
<dbReference type="AlphaFoldDB" id="A0A9X1NF71"/>
<dbReference type="CDD" id="cd03801">
    <property type="entry name" value="GT4_PimA-like"/>
    <property type="match status" value="1"/>
</dbReference>
<dbReference type="EMBL" id="JAJOMB010000009">
    <property type="protein sequence ID" value="MCD5312720.1"/>
    <property type="molecule type" value="Genomic_DNA"/>
</dbReference>
<dbReference type="InterPro" id="IPR001296">
    <property type="entry name" value="Glyco_trans_1"/>
</dbReference>
<dbReference type="GO" id="GO:0016757">
    <property type="term" value="F:glycosyltransferase activity"/>
    <property type="evidence" value="ECO:0007669"/>
    <property type="project" value="UniProtKB-KW"/>
</dbReference>
<dbReference type="Proteomes" id="UP001138997">
    <property type="component" value="Unassembled WGS sequence"/>
</dbReference>
<gene>
    <name evidence="5" type="ORF">LR394_17585</name>
</gene>
<sequence length="381" mass="41891">MKIAVITTLAGPGSVAGGVWEVVVNQVRSLREAGHEVTLLAGWLGSDPPAELRGLPVRLIQVRPVVKSMGLRFLVGSGWIRAVRETLRGVDLVHVHVCRDYLSLSAVLVAHRSRVPVVAQSHGMLSYPRTLTFLVFDRILTRPALHRVARFITLTDDEAPHLTSFGARDAGSTTVHNTVPFPKATWSPPAGPARLLFASRLHPRKQVMVFARAVLRLRSEGHDVEGIIAGTDQGDLAELRMLCSQSPDGHALRYMGELGRIELDTEFAKATAFVFPARREPYGLVLVEAFSIGTPVVSTTETPLLEVISEAEAARFAEPTVDDFTAVLADLICDRDEQIRLSERGHSLFLDQWTNEVMVRRLTGVYEEVLAERELAVPGRP</sequence>
<evidence type="ECO:0000259" key="4">
    <source>
        <dbReference type="Pfam" id="PF13439"/>
    </source>
</evidence>
<dbReference type="PANTHER" id="PTHR12526">
    <property type="entry name" value="GLYCOSYLTRANSFERASE"/>
    <property type="match status" value="1"/>
</dbReference>
<reference evidence="5" key="1">
    <citation type="submission" date="2021-11" db="EMBL/GenBank/DDBJ databases">
        <title>Streptomyces corallinus and Kineosporia corallina sp. nov., two new coral-derived marine actinobacteria.</title>
        <authorList>
            <person name="Buangrab K."/>
            <person name="Sutthacheep M."/>
            <person name="Yeemin T."/>
            <person name="Harunari E."/>
            <person name="Igarashi Y."/>
            <person name="Sripreechasak P."/>
            <person name="Kanchanasin P."/>
            <person name="Tanasupawat S."/>
            <person name="Phongsopitanun W."/>
        </authorList>
    </citation>
    <scope>NUCLEOTIDE SEQUENCE</scope>
    <source>
        <strain evidence="5">JCM 31032</strain>
    </source>
</reference>
<dbReference type="Pfam" id="PF00534">
    <property type="entry name" value="Glycos_transf_1"/>
    <property type="match status" value="1"/>
</dbReference>
<dbReference type="InterPro" id="IPR028098">
    <property type="entry name" value="Glyco_trans_4-like_N"/>
</dbReference>
<name>A0A9X1NF71_9ACTN</name>
<keyword evidence="1" id="KW-0328">Glycosyltransferase</keyword>